<keyword evidence="1" id="KW-0812">Transmembrane</keyword>
<keyword evidence="4" id="KW-1185">Reference proteome</keyword>
<dbReference type="Pfam" id="PF13731">
    <property type="entry name" value="WxL"/>
    <property type="match status" value="1"/>
</dbReference>
<dbReference type="InterPro" id="IPR046776">
    <property type="entry name" value="Pectate_lyase_5"/>
</dbReference>
<sequence length="1006" mass="112810">MKKKTLKIVLSLMVGLFSVYLFFPSIRVFFFEPLHAWQGREGTLGEVFTGSSFEESLEDQEELVVSFLEEIQQAYVGEVFPIMFLTNRPLTSIDIQLPAATIIEETFLMEEIVITQTEDPEQWRLNSEVPLTSFSLPLTIESVGTYEITVAEAVLTLNVEARKSGEEGETSPMDTDDHLSGTNLAADPVTSDGSFFDDIEVDEGNLDLLEDRRREQEVGSWLEFLEAVMDPEVNHIKLIDSFESSDNPIEGIASGVSGSTINITSGESYVYISQPEISRTLIIDGQGKYQIDFRAVAVGFLDSTMVPESPWDISYQNITLYHGNFYGPMNVTTLGANNQAISTMRYHNVENIGNQLLHSPGTTAVLSGKVTSHQARSYRSTFNENWQINAWNQANFEVHRLWISPNAEVELSTISSGNLFYHGFNHPELIIGENAKVSMKANFEGSRGEADGVNVYFGNGGGNLTVGKGAELKLDTQINASAISTLHGNHTIDLLEDSKVHIQSLENRSHTNGWNWNILSFQGGNTHINLKERSMLKIDAENQPNLSAHVVGFWEPQNSITVGKDAVLDIRSDSRNDSQNLIFFGNLSKLTFNEARKVNLERTAPLSFNNGSLINLNGTNELEIEFQGIKQWQYGEFDEVQPTHEWMPLIHMSTNFTWINPTINSVVTLDPTVEQGVRSHFSTHSQRLLFEQVSEVEIELNPLTEDPTLLNSRIISGRANPNSYIRFEREAFMPEPDPSLGTVTDPDGRREFFHVQADEEGNFQFDLSEFPNFQHFRHEELVTAEAFLNGRWGKDSVIVEKIDIVDPRDPFRPDETVDPVNPPVLPENQGFVSIDFISQFDFGEVPILSSTTRYPAKPQALREVYEDVHEGDRPNYIQVSDRRVATTGWTLSARLSEEGFVCTHDERQRLRGASVYLSNIHMVTTGSNESETPDYQEAIELIAGQSKTLASAQENHGGGTWIQHYGSSETMENSVELEVPLGANPQATAYRGTIYWELSFVPRPES</sequence>
<dbReference type="RefSeq" id="WP_196044495.1">
    <property type="nucleotide sequence ID" value="NZ_JBDKDV010000001.1"/>
</dbReference>
<evidence type="ECO:0000256" key="1">
    <source>
        <dbReference type="SAM" id="Phobius"/>
    </source>
</evidence>
<evidence type="ECO:0000313" key="3">
    <source>
        <dbReference type="EMBL" id="MEW3464738.1"/>
    </source>
</evidence>
<name>A0ABV3M8G5_9ENTE</name>
<keyword evidence="1" id="KW-0472">Membrane</keyword>
<comment type="caution">
    <text evidence="3">The sequence shown here is derived from an EMBL/GenBank/DDBJ whole genome shotgun (WGS) entry which is preliminary data.</text>
</comment>
<organism evidence="3 4">
    <name type="scientific">Enterococcus entomosocium</name>
    <dbReference type="NCBI Taxonomy" id="3034352"/>
    <lineage>
        <taxon>Bacteria</taxon>
        <taxon>Bacillati</taxon>
        <taxon>Bacillota</taxon>
        <taxon>Bacilli</taxon>
        <taxon>Lactobacillales</taxon>
        <taxon>Enterococcaceae</taxon>
        <taxon>Enterococcus</taxon>
    </lineage>
</organism>
<dbReference type="Pfam" id="PF20585">
    <property type="entry name" value="Pectate_lyase_5"/>
    <property type="match status" value="1"/>
</dbReference>
<keyword evidence="1" id="KW-1133">Transmembrane helix</keyword>
<reference evidence="3 4" key="1">
    <citation type="submission" date="2024-05" db="EMBL/GenBank/DDBJ databases">
        <title>Human gut microbiome strain richness.</title>
        <authorList>
            <person name="Chen-Liaw A."/>
        </authorList>
    </citation>
    <scope>NUCLEOTIDE SEQUENCE [LARGE SCALE GENOMIC DNA]</scope>
    <source>
        <strain evidence="3 4">J1100102st1_G3_J1100102_180507</strain>
    </source>
</reference>
<evidence type="ECO:0000313" key="4">
    <source>
        <dbReference type="Proteomes" id="UP001554047"/>
    </source>
</evidence>
<protein>
    <submittedName>
        <fullName evidence="3">WxL domain-containing protein</fullName>
    </submittedName>
</protein>
<feature type="transmembrane region" description="Helical" evidence="1">
    <location>
        <begin position="9"/>
        <end position="30"/>
    </location>
</feature>
<dbReference type="Proteomes" id="UP001554047">
    <property type="component" value="Unassembled WGS sequence"/>
</dbReference>
<dbReference type="InterPro" id="IPR027994">
    <property type="entry name" value="WxL_dom"/>
</dbReference>
<feature type="domain" description="WxL" evidence="2">
    <location>
        <begin position="803"/>
        <end position="1002"/>
    </location>
</feature>
<gene>
    <name evidence="3" type="ORF">AB1I55_01320</name>
</gene>
<accession>A0ABV3M8G5</accession>
<proteinExistence type="predicted"/>
<dbReference type="EMBL" id="JBFDTB010000001">
    <property type="protein sequence ID" value="MEW3464738.1"/>
    <property type="molecule type" value="Genomic_DNA"/>
</dbReference>
<evidence type="ECO:0000259" key="2">
    <source>
        <dbReference type="Pfam" id="PF13731"/>
    </source>
</evidence>